<dbReference type="AlphaFoldDB" id="A0A0M3R8G3"/>
<dbReference type="OrthoDB" id="6352364at2759"/>
<evidence type="ECO:0000256" key="2">
    <source>
        <dbReference type="SAM" id="SignalP"/>
    </source>
</evidence>
<evidence type="ECO:0000256" key="1">
    <source>
        <dbReference type="SAM" id="MobiDB-lite"/>
    </source>
</evidence>
<accession>A0A0M3R8G3</accession>
<protein>
    <submittedName>
        <fullName evidence="3">Gastrolith protein 18.2</fullName>
    </submittedName>
</protein>
<name>A0A0M3R8G3_CHEQU</name>
<proteinExistence type="evidence at transcript level"/>
<feature type="chain" id="PRO_5012113533" evidence="2">
    <location>
        <begin position="16"/>
        <end position="188"/>
    </location>
</feature>
<reference evidence="3" key="1">
    <citation type="journal article" date="2015" name="J. Proteomics">
        <title>Proteomic analysis of the crayfish gastrolith chitinous extracellular matrix reveals putative protein complexes and a central role for GAP 65.</title>
        <authorList>
            <person name="Glazer L."/>
            <person name="Roth Z."/>
            <person name="Weil S."/>
            <person name="Aflalo E.D."/>
            <person name="Khalaila I."/>
            <person name="Sagi A."/>
        </authorList>
    </citation>
    <scope>NUCLEOTIDE SEQUENCE</scope>
    <source>
        <tissue evidence="3">Hypodermis and gastrolith disc</tissue>
    </source>
</reference>
<feature type="compositionally biased region" description="Low complexity" evidence="1">
    <location>
        <begin position="28"/>
        <end position="38"/>
    </location>
</feature>
<dbReference type="EMBL" id="KP968832">
    <property type="protein sequence ID" value="ALC79580.1"/>
    <property type="molecule type" value="mRNA"/>
</dbReference>
<feature type="region of interest" description="Disordered" evidence="1">
    <location>
        <begin position="17"/>
        <end position="38"/>
    </location>
</feature>
<evidence type="ECO:0000313" key="3">
    <source>
        <dbReference type="EMBL" id="ALC79580.1"/>
    </source>
</evidence>
<gene>
    <name evidence="3" type="primary">GAP 18.2</name>
</gene>
<feature type="signal peptide" evidence="2">
    <location>
        <begin position="1"/>
        <end position="15"/>
    </location>
</feature>
<organism evidence="3">
    <name type="scientific">Cherax quadricarinatus</name>
    <name type="common">Australian red claw crayfish</name>
    <dbReference type="NCBI Taxonomy" id="27406"/>
    <lineage>
        <taxon>Eukaryota</taxon>
        <taxon>Metazoa</taxon>
        <taxon>Ecdysozoa</taxon>
        <taxon>Arthropoda</taxon>
        <taxon>Crustacea</taxon>
        <taxon>Multicrustacea</taxon>
        <taxon>Malacostraca</taxon>
        <taxon>Eumalacostraca</taxon>
        <taxon>Eucarida</taxon>
        <taxon>Decapoda</taxon>
        <taxon>Pleocyemata</taxon>
        <taxon>Astacidea</taxon>
        <taxon>Parastacoidea</taxon>
        <taxon>Parastacidae</taxon>
        <taxon>Cherax</taxon>
    </lineage>
</organism>
<keyword evidence="2" id="KW-0732">Signal</keyword>
<sequence>MRIIVCVLLAATASAFPQSEPGTPAQEPAALSADPTPAAAPAAGAAAAAAPAAATPVGGRAPVQNYGPNFFGPGLNNPLAIPLNPLVAQQAQRISATNPNIRVFVDVDGSAHFTDQFGREVEEILDEFGRDVSELLDVQEQQEQLARAREQELKRRRQLLDQQLLHEFNTNPAAFNPAAGAAQPVPTA</sequence>